<feature type="compositionally biased region" description="Low complexity" evidence="2">
    <location>
        <begin position="95"/>
        <end position="107"/>
    </location>
</feature>
<feature type="region of interest" description="Disordered" evidence="2">
    <location>
        <begin position="428"/>
        <end position="498"/>
    </location>
</feature>
<sequence length="764" mass="85656">MTSNRLASARSIFEQNIANNRKAGVDKNILGRKTSSGSSSSVSRRLFASTKLSESSSSNSNSHSNDGSLSSLNNSSSCNNNNNNHEESFVRRRPSMSSQGRRSSSKSINNTPKLDQLKEEQHQAKGQITIEYTEPNKPSMDISMNREAIHSSDPLDEKLDLSKNKMKINDAFAKRQAEKKRGSISSLAEHLNKLEIKSLKPRGGDNASVTSGSSLESHRDQIKLPDFRQSSYGSRGGSSHNSSARKQQQLPPNSRSRFSSNKFRQSGGSNRNQEEQPNPDDSFSSIGSTESYDIMSHQNQRSRTALYGSSSSLSPTRRDDVSESSLDESSQRIKLNSSSRRRNHNSRSPGNHSPNSSYRSSDSGRSSKSKNIHSLAQHFSSSKGSSEPSWIRRSSVVDDDDSCSSAHHQQPFKAVPFTKSVIKRHRESLVNKQGGGVRRESSNRSLDTSQRSNLSTPGGPNNHCPPPPRALRRRSSMTNTSKRRLKERTAPPPLLDPEELAMRNEIAALQKQIADSQAKLVQVQQGEQYDLKRIQDAKERKMKRVDAESAKNMSFSSINVVHLTKEEEKALNAKYLNCKLTIRQLKQGNARIHSQNRKMKLEVLSTSSNNRLLQESNAQTKAFVAELQEQQKDLLVPEHDYLMRLASTYQKSILDTEESIEKKEPKLRQVKTDRLLFEDRIDIVVDFMQKKCKDFSLVEELTAMAFDDEGWETGDDSSVDDDGDSRASSYIRYSSESEEESPRRDRGIADLLFPTSNHSLHIFL</sequence>
<feature type="region of interest" description="Disordered" evidence="2">
    <location>
        <begin position="709"/>
        <end position="748"/>
    </location>
</feature>
<accession>A0A9N8HHD3</accession>
<keyword evidence="4" id="KW-1185">Reference proteome</keyword>
<name>A0A9N8HHD3_9STRA</name>
<feature type="compositionally biased region" description="Acidic residues" evidence="2">
    <location>
        <begin position="709"/>
        <end position="723"/>
    </location>
</feature>
<feature type="compositionally biased region" description="Polar residues" evidence="2">
    <location>
        <begin position="267"/>
        <end position="315"/>
    </location>
</feature>
<feature type="compositionally biased region" description="Basic residues" evidence="2">
    <location>
        <begin position="470"/>
        <end position="486"/>
    </location>
</feature>
<reference evidence="3" key="1">
    <citation type="submission" date="2020-06" db="EMBL/GenBank/DDBJ databases">
        <authorList>
            <consortium name="Plant Systems Biology data submission"/>
        </authorList>
    </citation>
    <scope>NUCLEOTIDE SEQUENCE</scope>
    <source>
        <strain evidence="3">D6</strain>
    </source>
</reference>
<feature type="compositionally biased region" description="Low complexity" evidence="2">
    <location>
        <begin position="253"/>
        <end position="266"/>
    </location>
</feature>
<feature type="region of interest" description="Disordered" evidence="2">
    <location>
        <begin position="198"/>
        <end position="411"/>
    </location>
</feature>
<proteinExistence type="predicted"/>
<feature type="compositionally biased region" description="Low complexity" evidence="2">
    <location>
        <begin position="230"/>
        <end position="242"/>
    </location>
</feature>
<feature type="region of interest" description="Disordered" evidence="2">
    <location>
        <begin position="15"/>
        <end position="138"/>
    </location>
</feature>
<feature type="compositionally biased region" description="Low complexity" evidence="2">
    <location>
        <begin position="52"/>
        <end position="83"/>
    </location>
</feature>
<evidence type="ECO:0000313" key="4">
    <source>
        <dbReference type="Proteomes" id="UP001153069"/>
    </source>
</evidence>
<dbReference type="EMBL" id="CAICTM010000555">
    <property type="protein sequence ID" value="CAB9512817.1"/>
    <property type="molecule type" value="Genomic_DNA"/>
</dbReference>
<feature type="compositionally biased region" description="Polar residues" evidence="2">
    <location>
        <begin position="443"/>
        <end position="456"/>
    </location>
</feature>
<evidence type="ECO:0000256" key="1">
    <source>
        <dbReference type="SAM" id="Coils"/>
    </source>
</evidence>
<dbReference type="Proteomes" id="UP001153069">
    <property type="component" value="Unassembled WGS sequence"/>
</dbReference>
<gene>
    <name evidence="3" type="ORF">SEMRO_556_G165930.1</name>
</gene>
<feature type="compositionally biased region" description="Low complexity" evidence="2">
    <location>
        <begin position="346"/>
        <end position="366"/>
    </location>
</feature>
<protein>
    <submittedName>
        <fullName evidence="3">Uncharacterized protein</fullName>
    </submittedName>
</protein>
<dbReference type="AlphaFoldDB" id="A0A9N8HHD3"/>
<keyword evidence="1" id="KW-0175">Coiled coil</keyword>
<feature type="coiled-coil region" evidence="1">
    <location>
        <begin position="499"/>
        <end position="526"/>
    </location>
</feature>
<feature type="compositionally biased region" description="Basic and acidic residues" evidence="2">
    <location>
        <begin position="216"/>
        <end position="226"/>
    </location>
</feature>
<organism evidence="3 4">
    <name type="scientific">Seminavis robusta</name>
    <dbReference type="NCBI Taxonomy" id="568900"/>
    <lineage>
        <taxon>Eukaryota</taxon>
        <taxon>Sar</taxon>
        <taxon>Stramenopiles</taxon>
        <taxon>Ochrophyta</taxon>
        <taxon>Bacillariophyta</taxon>
        <taxon>Bacillariophyceae</taxon>
        <taxon>Bacillariophycidae</taxon>
        <taxon>Naviculales</taxon>
        <taxon>Naviculaceae</taxon>
        <taxon>Seminavis</taxon>
    </lineage>
</organism>
<comment type="caution">
    <text evidence="3">The sequence shown here is derived from an EMBL/GenBank/DDBJ whole genome shotgun (WGS) entry which is preliminary data.</text>
</comment>
<evidence type="ECO:0000313" key="3">
    <source>
        <dbReference type="EMBL" id="CAB9512817.1"/>
    </source>
</evidence>
<evidence type="ECO:0000256" key="2">
    <source>
        <dbReference type="SAM" id="MobiDB-lite"/>
    </source>
</evidence>
<feature type="compositionally biased region" description="Polar residues" evidence="2">
    <location>
        <begin position="372"/>
        <end position="388"/>
    </location>
</feature>